<protein>
    <submittedName>
        <fullName evidence="2">Uncharacterized protein</fullName>
    </submittedName>
</protein>
<evidence type="ECO:0000256" key="1">
    <source>
        <dbReference type="SAM" id="MobiDB-lite"/>
    </source>
</evidence>
<comment type="caution">
    <text evidence="2">The sequence shown here is derived from an EMBL/GenBank/DDBJ whole genome shotgun (WGS) entry which is preliminary data.</text>
</comment>
<feature type="non-terminal residue" evidence="2">
    <location>
        <position position="166"/>
    </location>
</feature>
<sequence>MTAPPATTTTTTTNPGLTILTNLLQEFAARLSIDGSSRLLVTDPTVARHLVEMTREIATAYGPKFTIAVAGEPHPSTDGVEELGPNVSAERIEDLTGKMDHFTHAVADVSLASGRTCMEVVKWAKYALQPKGVLVVVALKRMGGGEGTGDGEGEEGVELGERLRRE</sequence>
<evidence type="ECO:0000313" key="2">
    <source>
        <dbReference type="EMBL" id="TKA73338.1"/>
    </source>
</evidence>
<name>A0A4U0XCV8_9PEZI</name>
<reference evidence="2 3" key="1">
    <citation type="submission" date="2017-03" db="EMBL/GenBank/DDBJ databases">
        <title>Genomes of endolithic fungi from Antarctica.</title>
        <authorList>
            <person name="Coleine C."/>
            <person name="Masonjones S."/>
            <person name="Stajich J.E."/>
        </authorList>
    </citation>
    <scope>NUCLEOTIDE SEQUENCE [LARGE SCALE GENOMIC DNA]</scope>
    <source>
        <strain evidence="2 3">CCFEE 5184</strain>
    </source>
</reference>
<gene>
    <name evidence="2" type="ORF">B0A55_06780</name>
</gene>
<keyword evidence="3" id="KW-1185">Reference proteome</keyword>
<organism evidence="2 3">
    <name type="scientific">Friedmanniomyces simplex</name>
    <dbReference type="NCBI Taxonomy" id="329884"/>
    <lineage>
        <taxon>Eukaryota</taxon>
        <taxon>Fungi</taxon>
        <taxon>Dikarya</taxon>
        <taxon>Ascomycota</taxon>
        <taxon>Pezizomycotina</taxon>
        <taxon>Dothideomycetes</taxon>
        <taxon>Dothideomycetidae</taxon>
        <taxon>Mycosphaerellales</taxon>
        <taxon>Teratosphaeriaceae</taxon>
        <taxon>Friedmanniomyces</taxon>
    </lineage>
</organism>
<dbReference type="Proteomes" id="UP000309340">
    <property type="component" value="Unassembled WGS sequence"/>
</dbReference>
<proteinExistence type="predicted"/>
<dbReference type="AlphaFoldDB" id="A0A4U0XCV8"/>
<accession>A0A4U0XCV8</accession>
<evidence type="ECO:0000313" key="3">
    <source>
        <dbReference type="Proteomes" id="UP000309340"/>
    </source>
</evidence>
<dbReference type="OrthoDB" id="3893917at2759"/>
<feature type="compositionally biased region" description="Acidic residues" evidence="1">
    <location>
        <begin position="149"/>
        <end position="158"/>
    </location>
</feature>
<feature type="region of interest" description="Disordered" evidence="1">
    <location>
        <begin position="144"/>
        <end position="166"/>
    </location>
</feature>
<dbReference type="EMBL" id="NAJQ01000268">
    <property type="protein sequence ID" value="TKA73338.1"/>
    <property type="molecule type" value="Genomic_DNA"/>
</dbReference>